<evidence type="ECO:0000313" key="5">
    <source>
        <dbReference type="Proteomes" id="UP001597351"/>
    </source>
</evidence>
<dbReference type="Proteomes" id="UP001597351">
    <property type="component" value="Unassembled WGS sequence"/>
</dbReference>
<accession>A0ABW4TT42</accession>
<evidence type="ECO:0000259" key="3">
    <source>
        <dbReference type="Pfam" id="PF19040"/>
    </source>
</evidence>
<dbReference type="PANTHER" id="PTHR23028">
    <property type="entry name" value="ACETYLTRANSFERASE"/>
    <property type="match status" value="1"/>
</dbReference>
<evidence type="ECO:0000313" key="4">
    <source>
        <dbReference type="EMBL" id="MFD1948206.1"/>
    </source>
</evidence>
<dbReference type="InterPro" id="IPR050879">
    <property type="entry name" value="Acyltransferase_3"/>
</dbReference>
<name>A0ABW4TT42_9ACTN</name>
<keyword evidence="1" id="KW-0812">Transmembrane</keyword>
<dbReference type="InterPro" id="IPR043968">
    <property type="entry name" value="SGNH"/>
</dbReference>
<comment type="caution">
    <text evidence="4">The sequence shown here is derived from an EMBL/GenBank/DDBJ whole genome shotgun (WGS) entry which is preliminary data.</text>
</comment>
<feature type="domain" description="Acyltransferase 3" evidence="2">
    <location>
        <begin position="16"/>
        <end position="355"/>
    </location>
</feature>
<keyword evidence="1" id="KW-0472">Membrane</keyword>
<dbReference type="EC" id="2.3.1.-" evidence="4"/>
<dbReference type="GO" id="GO:0016746">
    <property type="term" value="F:acyltransferase activity"/>
    <property type="evidence" value="ECO:0007669"/>
    <property type="project" value="UniProtKB-KW"/>
</dbReference>
<dbReference type="EMBL" id="JBHUGD010000003">
    <property type="protein sequence ID" value="MFD1948206.1"/>
    <property type="molecule type" value="Genomic_DNA"/>
</dbReference>
<evidence type="ECO:0000256" key="1">
    <source>
        <dbReference type="SAM" id="Phobius"/>
    </source>
</evidence>
<keyword evidence="4" id="KW-0012">Acyltransferase</keyword>
<organism evidence="4 5">
    <name type="scientific">Nocardioides aestuarii</name>
    <dbReference type="NCBI Taxonomy" id="252231"/>
    <lineage>
        <taxon>Bacteria</taxon>
        <taxon>Bacillati</taxon>
        <taxon>Actinomycetota</taxon>
        <taxon>Actinomycetes</taxon>
        <taxon>Propionibacteriales</taxon>
        <taxon>Nocardioidaceae</taxon>
        <taxon>Nocardioides</taxon>
    </lineage>
</organism>
<keyword evidence="4" id="KW-0808">Transferase</keyword>
<evidence type="ECO:0000259" key="2">
    <source>
        <dbReference type="Pfam" id="PF01757"/>
    </source>
</evidence>
<feature type="transmembrane region" description="Helical" evidence="1">
    <location>
        <begin position="43"/>
        <end position="62"/>
    </location>
</feature>
<feature type="transmembrane region" description="Helical" evidence="1">
    <location>
        <begin position="183"/>
        <end position="204"/>
    </location>
</feature>
<feature type="domain" description="SGNH" evidence="3">
    <location>
        <begin position="461"/>
        <end position="698"/>
    </location>
</feature>
<feature type="transmembrane region" description="Helical" evidence="1">
    <location>
        <begin position="242"/>
        <end position="259"/>
    </location>
</feature>
<sequence>MAEAATRPGPLGFRPDIQGIRAIAVLLVIAHHVAPSFLTGGYIGVDVFFVVSGYLITALLLREADRDGRVSLAGFYARRARRILPAATLVTLVTVVGSLLTLSLLRTQTVLVDALWASGFAANVRLALTGTDYFAQGQPPSPLRHYWSLAVEEQFYLVWPLLLLACVLLVRRRGGAAADLRRAAGLLLGVVVVASLAWSVYATWASPTTAYYSAFTRAHELAIGAACALLPRTLRLPDRVRLLLAAGGLVVIAATAWTYTLRTPFPGVAALLPVLATAAVVVAGEGVRERPSVVGRLLGSAPMVRVGDWSYSLYLWHWPVIVLVRSNIGPERFDSIAVRLLVLAAVFVLSWATYRWVETPFRKGRPWQRLRPALAIYPASVLAVVLTVVASSQVMTWRLGGWTDEPAITSSDYDPQVVGRDRWTSLVKASVLAAEEGRPVPSDLVPGLLDLREQTASLGDCDYRTGTTELCPIGDEDAEKSIVVLGDSHARALSPAIDEIGREDGYRVYVLVYSGCMATSLTQIERSTGRAWTECEDFKDWAMDTIADLAPELVVVSTSAGRLRDPENGATVAGSPDLVRYHELLRQGWRDLFEQLDAVSGDVAIVGGTPKLPRETGVCLSQGHPDLGECAFEPGKYAAREARTSFAAGRDAGVVVVDAKPWFCADGLCPSVVGDFITMRDSEHVTPDYARWLAPALAERLGLPRLAGADSAAD</sequence>
<dbReference type="Pfam" id="PF01757">
    <property type="entry name" value="Acyl_transf_3"/>
    <property type="match status" value="1"/>
</dbReference>
<dbReference type="PANTHER" id="PTHR23028:SF53">
    <property type="entry name" value="ACYL_TRANSF_3 DOMAIN-CONTAINING PROTEIN"/>
    <property type="match status" value="1"/>
</dbReference>
<reference evidence="5" key="1">
    <citation type="journal article" date="2019" name="Int. J. Syst. Evol. Microbiol.">
        <title>The Global Catalogue of Microorganisms (GCM) 10K type strain sequencing project: providing services to taxonomists for standard genome sequencing and annotation.</title>
        <authorList>
            <consortium name="The Broad Institute Genomics Platform"/>
            <consortium name="The Broad Institute Genome Sequencing Center for Infectious Disease"/>
            <person name="Wu L."/>
            <person name="Ma J."/>
        </authorList>
    </citation>
    <scope>NUCLEOTIDE SEQUENCE [LARGE SCALE GENOMIC DNA]</scope>
    <source>
        <strain evidence="5">CGMCC 1.12477</strain>
    </source>
</reference>
<protein>
    <submittedName>
        <fullName evidence="4">Acyltransferase family protein</fullName>
        <ecNumber evidence="4">2.3.1.-</ecNumber>
    </submittedName>
</protein>
<feature type="transmembrane region" description="Helical" evidence="1">
    <location>
        <begin position="265"/>
        <end position="284"/>
    </location>
</feature>
<feature type="transmembrane region" description="Helical" evidence="1">
    <location>
        <begin position="154"/>
        <end position="171"/>
    </location>
</feature>
<dbReference type="InterPro" id="IPR002656">
    <property type="entry name" value="Acyl_transf_3_dom"/>
</dbReference>
<proteinExistence type="predicted"/>
<gene>
    <name evidence="4" type="ORF">ACFSDE_15495</name>
</gene>
<feature type="transmembrane region" description="Helical" evidence="1">
    <location>
        <begin position="336"/>
        <end position="354"/>
    </location>
</feature>
<dbReference type="RefSeq" id="WP_343920033.1">
    <property type="nucleotide sequence ID" value="NZ_BAAAJT010000002.1"/>
</dbReference>
<feature type="transmembrane region" description="Helical" evidence="1">
    <location>
        <begin position="83"/>
        <end position="105"/>
    </location>
</feature>
<keyword evidence="5" id="KW-1185">Reference proteome</keyword>
<feature type="transmembrane region" description="Helical" evidence="1">
    <location>
        <begin position="374"/>
        <end position="395"/>
    </location>
</feature>
<keyword evidence="1" id="KW-1133">Transmembrane helix</keyword>
<dbReference type="Pfam" id="PF19040">
    <property type="entry name" value="SGNH"/>
    <property type="match status" value="1"/>
</dbReference>